<accession>A0ACD0NN25</accession>
<keyword evidence="2" id="KW-1185">Reference proteome</keyword>
<reference evidence="1 2" key="1">
    <citation type="journal article" date="2018" name="Mol. Biol. Evol.">
        <title>Broad Genomic Sampling Reveals a Smut Pathogenic Ancestry of the Fungal Clade Ustilaginomycotina.</title>
        <authorList>
            <person name="Kijpornyongpan T."/>
            <person name="Mondo S.J."/>
            <person name="Barry K."/>
            <person name="Sandor L."/>
            <person name="Lee J."/>
            <person name="Lipzen A."/>
            <person name="Pangilinan J."/>
            <person name="LaButti K."/>
            <person name="Hainaut M."/>
            <person name="Henrissat B."/>
            <person name="Grigoriev I.V."/>
            <person name="Spatafora J.W."/>
            <person name="Aime M.C."/>
        </authorList>
    </citation>
    <scope>NUCLEOTIDE SEQUENCE [LARGE SCALE GENOMIC DNA]</scope>
    <source>
        <strain evidence="1 2">SA 807</strain>
    </source>
</reference>
<evidence type="ECO:0000313" key="2">
    <source>
        <dbReference type="Proteomes" id="UP000245626"/>
    </source>
</evidence>
<dbReference type="Proteomes" id="UP000245626">
    <property type="component" value="Unassembled WGS sequence"/>
</dbReference>
<name>A0ACD0NN25_9BASI</name>
<proteinExistence type="predicted"/>
<feature type="non-terminal residue" evidence="1">
    <location>
        <position position="1"/>
    </location>
</feature>
<evidence type="ECO:0000313" key="1">
    <source>
        <dbReference type="EMBL" id="PWN47160.1"/>
    </source>
</evidence>
<gene>
    <name evidence="1" type="ORF">IE53DRAFT_371686</name>
</gene>
<dbReference type="EMBL" id="KZ820521">
    <property type="protein sequence ID" value="PWN47160.1"/>
    <property type="molecule type" value="Genomic_DNA"/>
</dbReference>
<sequence length="363" mass="39697">SFWTFFFGKGKAKAETPPPPPPPPPTTWVVPVPEGDRLSPPDNGFILNAIGGGSENGGWGFRSDPDPTQPVDVGGVAPMFLAYECWIGLDVTPDLAVGSVLASDLEAQDRQQDSFSTTSDSYPRNWSQQATTQGQAQQLGQTRRRRRGWSPPPSVPSCPLESADDGAIRKDRRGERIPLSPREDLDSISDPNSIPEHEHASFLPPPHLLLPRKWTGGGVRNPTRPKLKKYCRAMIPRSQDATVSSTLTEDRLEASFAKDSIPLLFPPSSHPPESRLDKYLPTNEVWAKMQVLMSKQEQALRNALVESGLQVWDQYQSARAGRTLLAQQAAEPAKDGGLMVASEIAAGIAFDVALTMLIEFERG</sequence>
<protein>
    <submittedName>
        <fullName evidence="1">Uncharacterized protein</fullName>
    </submittedName>
</protein>
<organism evidence="1 2">
    <name type="scientific">Violaceomyces palustris</name>
    <dbReference type="NCBI Taxonomy" id="1673888"/>
    <lineage>
        <taxon>Eukaryota</taxon>
        <taxon>Fungi</taxon>
        <taxon>Dikarya</taxon>
        <taxon>Basidiomycota</taxon>
        <taxon>Ustilaginomycotina</taxon>
        <taxon>Ustilaginomycetes</taxon>
        <taxon>Violaceomycetales</taxon>
        <taxon>Violaceomycetaceae</taxon>
        <taxon>Violaceomyces</taxon>
    </lineage>
</organism>